<dbReference type="Proteomes" id="UP001293593">
    <property type="component" value="Unassembled WGS sequence"/>
</dbReference>
<sequence length="438" mass="49046">MGCASSKQKRCRHCNAPYSPVPRSYSMHVHHPPQKEGDSYHVVALTSTTLGSLKLDSPLSNHQKTQRLSEIGSQNGFKFSNSKVSDSDDFSFGDGDNSIENRQKKNNEASSESERKNKEFSMGLIEAKTWSNMVEQKLPKLIPRTPIRTPPGEPETIDMWELMEGLEDISPYRSPNHFRSFSFDQSVSAPADPPKPLWLQMTEDDLTPRIAPAITDFDPDVISSFRKSLQELSPVKQHTLTADNSSFDVTKEKINEVDDTDLKTLPYKKEKVVLYFTSLRGVRKTYEDCCHVRLILKGLGVRIDDRDVSMHSGFKDELKELLGDSLTGIGLPAVFIGSNFIGGAEEIQRLHEDGKLEKLLNCCERVNDEHGSINSDICEACGDIRFVPCETCSGSCKIYLEADEEEEEEDGEVGGEYGFQRCPDCNENGLIRCPLCCS</sequence>
<dbReference type="Gene3D" id="3.40.30.10">
    <property type="entry name" value="Glutaredoxin"/>
    <property type="match status" value="1"/>
</dbReference>
<accession>A0AAE1JNB4</accession>
<dbReference type="FunFam" id="3.40.30.10:FF:000273">
    <property type="entry name" value="Glutaredoxin family protein"/>
    <property type="match status" value="1"/>
</dbReference>
<feature type="region of interest" description="Disordered" evidence="1">
    <location>
        <begin position="54"/>
        <end position="120"/>
    </location>
</feature>
<feature type="compositionally biased region" description="Basic and acidic residues" evidence="1">
    <location>
        <begin position="99"/>
        <end position="119"/>
    </location>
</feature>
<evidence type="ECO:0000313" key="4">
    <source>
        <dbReference type="Proteomes" id="UP001293593"/>
    </source>
</evidence>
<feature type="compositionally biased region" description="Low complexity" evidence="1">
    <location>
        <begin position="77"/>
        <end position="98"/>
    </location>
</feature>
<dbReference type="EMBL" id="JAWXYG010000005">
    <property type="protein sequence ID" value="KAK4272011.1"/>
    <property type="molecule type" value="Genomic_DNA"/>
</dbReference>
<comment type="caution">
    <text evidence="3">The sequence shown here is derived from an EMBL/GenBank/DDBJ whole genome shotgun (WGS) entry which is preliminary data.</text>
</comment>
<name>A0AAE1JNB4_9FABA</name>
<reference evidence="3" key="1">
    <citation type="submission" date="2023-10" db="EMBL/GenBank/DDBJ databases">
        <title>Chromosome-level genome of the transformable northern wattle, Acacia crassicarpa.</title>
        <authorList>
            <person name="Massaro I."/>
            <person name="Sinha N.R."/>
            <person name="Poethig S."/>
            <person name="Leichty A.R."/>
        </authorList>
    </citation>
    <scope>NUCLEOTIDE SEQUENCE</scope>
    <source>
        <strain evidence="3">Acra3RX</strain>
        <tissue evidence="3">Leaf</tissue>
    </source>
</reference>
<dbReference type="PROSITE" id="PS51354">
    <property type="entry name" value="GLUTAREDOXIN_2"/>
    <property type="match status" value="1"/>
</dbReference>
<dbReference type="PANTHER" id="PTHR45669:SF30">
    <property type="entry name" value="OS04G0641300 PROTEIN"/>
    <property type="match status" value="1"/>
</dbReference>
<dbReference type="CDD" id="cd03031">
    <property type="entry name" value="GRX_GRX_like"/>
    <property type="match status" value="1"/>
</dbReference>
<feature type="domain" description="Glutaredoxin" evidence="2">
    <location>
        <begin position="273"/>
        <end position="341"/>
    </location>
</feature>
<protein>
    <recommendedName>
        <fullName evidence="2">Glutaredoxin domain-containing protein</fullName>
    </recommendedName>
</protein>
<keyword evidence="4" id="KW-1185">Reference proteome</keyword>
<evidence type="ECO:0000313" key="3">
    <source>
        <dbReference type="EMBL" id="KAK4272011.1"/>
    </source>
</evidence>
<gene>
    <name evidence="3" type="ORF">QN277_020620</name>
</gene>
<dbReference type="SUPFAM" id="SSF52833">
    <property type="entry name" value="Thioredoxin-like"/>
    <property type="match status" value="1"/>
</dbReference>
<proteinExistence type="predicted"/>
<feature type="compositionally biased region" description="Polar residues" evidence="1">
    <location>
        <begin position="58"/>
        <end position="76"/>
    </location>
</feature>
<dbReference type="Pfam" id="PF00462">
    <property type="entry name" value="Glutaredoxin"/>
    <property type="match status" value="1"/>
</dbReference>
<feature type="region of interest" description="Disordered" evidence="1">
    <location>
        <begin position="1"/>
        <end position="37"/>
    </location>
</feature>
<dbReference type="InterPro" id="IPR002109">
    <property type="entry name" value="Glutaredoxin"/>
</dbReference>
<dbReference type="Pfam" id="PF23733">
    <property type="entry name" value="GRXCR1-2_C"/>
    <property type="match status" value="1"/>
</dbReference>
<dbReference type="PANTHER" id="PTHR45669">
    <property type="entry name" value="GLUTAREDOXIN DOMAIN-CONTAINING CYSTEINE-RICH PROTEIN CG12206-RELATED"/>
    <property type="match status" value="1"/>
</dbReference>
<dbReference type="InterPro" id="IPR036249">
    <property type="entry name" value="Thioredoxin-like_sf"/>
</dbReference>
<dbReference type="AlphaFoldDB" id="A0AAE1JNB4"/>
<organism evidence="3 4">
    <name type="scientific">Acacia crassicarpa</name>
    <name type="common">northern wattle</name>
    <dbReference type="NCBI Taxonomy" id="499986"/>
    <lineage>
        <taxon>Eukaryota</taxon>
        <taxon>Viridiplantae</taxon>
        <taxon>Streptophyta</taxon>
        <taxon>Embryophyta</taxon>
        <taxon>Tracheophyta</taxon>
        <taxon>Spermatophyta</taxon>
        <taxon>Magnoliopsida</taxon>
        <taxon>eudicotyledons</taxon>
        <taxon>Gunneridae</taxon>
        <taxon>Pentapetalae</taxon>
        <taxon>rosids</taxon>
        <taxon>fabids</taxon>
        <taxon>Fabales</taxon>
        <taxon>Fabaceae</taxon>
        <taxon>Caesalpinioideae</taxon>
        <taxon>mimosoid clade</taxon>
        <taxon>Acacieae</taxon>
        <taxon>Acacia</taxon>
    </lineage>
</organism>
<evidence type="ECO:0000256" key="1">
    <source>
        <dbReference type="SAM" id="MobiDB-lite"/>
    </source>
</evidence>
<evidence type="ECO:0000259" key="2">
    <source>
        <dbReference type="Pfam" id="PF00462"/>
    </source>
</evidence>